<dbReference type="PROSITE" id="PS50928">
    <property type="entry name" value="ABC_TM1"/>
    <property type="match status" value="1"/>
</dbReference>
<feature type="transmembrane region" description="Helical" evidence="8">
    <location>
        <begin position="54"/>
        <end position="83"/>
    </location>
</feature>
<evidence type="ECO:0000256" key="3">
    <source>
        <dbReference type="ARBA" id="ARBA00022448"/>
    </source>
</evidence>
<dbReference type="PANTHER" id="PTHR42929">
    <property type="entry name" value="INNER MEMBRANE ABC TRANSPORTER PERMEASE PROTEIN YDCU-RELATED-RELATED"/>
    <property type="match status" value="1"/>
</dbReference>
<keyword evidence="7 8" id="KW-0472">Membrane</keyword>
<dbReference type="SUPFAM" id="SSF161098">
    <property type="entry name" value="MetI-like"/>
    <property type="match status" value="1"/>
</dbReference>
<dbReference type="GO" id="GO:0055085">
    <property type="term" value="P:transmembrane transport"/>
    <property type="evidence" value="ECO:0007669"/>
    <property type="project" value="InterPro"/>
</dbReference>
<dbReference type="InterPro" id="IPR035906">
    <property type="entry name" value="MetI-like_sf"/>
</dbReference>
<dbReference type="GO" id="GO:0005886">
    <property type="term" value="C:plasma membrane"/>
    <property type="evidence" value="ECO:0007669"/>
    <property type="project" value="UniProtKB-SubCell"/>
</dbReference>
<evidence type="ECO:0000259" key="10">
    <source>
        <dbReference type="PROSITE" id="PS50928"/>
    </source>
</evidence>
<evidence type="ECO:0000256" key="1">
    <source>
        <dbReference type="ARBA" id="ARBA00004651"/>
    </source>
</evidence>
<keyword evidence="5 8" id="KW-0812">Transmembrane</keyword>
<gene>
    <name evidence="11" type="ORF">Asru_0780_02</name>
</gene>
<comment type="subcellular location">
    <subcellularLocation>
        <location evidence="1 8">Cell membrane</location>
        <topology evidence="1 8">Multi-pass membrane protein</topology>
    </subcellularLocation>
</comment>
<feature type="chain" id="PRO_5002309843" evidence="9">
    <location>
        <begin position="34"/>
        <end position="272"/>
    </location>
</feature>
<sequence>MSRATATILAACIGAVLLAPLACVLAVSLAAPADGIPPFAWGLHPGNYATLADPYYVSAFLQSLRVAGVAAGLCLLLGYPMALAIARAPARRRSLLLTLVILPFWTGFLLRMTAWIGILRDGGWLDTALAAAGLPPAHLLYTPAAMYVGITYAYLPFMVLPLYARLSRRDPAVEEAAADLGAPPWRVFLSVTLPLSLPGVWAGLVLVFIPAMGEYVVPELLGGPGAQTMGRVLWSTFFAEQDWPTAAALSVALLLVLVLPAAIWQHRQGARP</sequence>
<proteinExistence type="inferred from homology"/>
<evidence type="ECO:0000256" key="8">
    <source>
        <dbReference type="RuleBase" id="RU363032"/>
    </source>
</evidence>
<dbReference type="Pfam" id="PF00528">
    <property type="entry name" value="BPD_transp_1"/>
    <property type="match status" value="1"/>
</dbReference>
<reference evidence="11 12" key="1">
    <citation type="submission" date="2012-11" db="EMBL/GenBank/DDBJ databases">
        <title>Whole genome sequence of Acidisphaera rubrifaciens HS-AP3.</title>
        <authorList>
            <person name="Azuma Y."/>
            <person name="Higashiura N."/>
            <person name="Hirakawa H."/>
            <person name="Matsushita K."/>
        </authorList>
    </citation>
    <scope>NUCLEOTIDE SEQUENCE [LARGE SCALE GENOMIC DNA]</scope>
    <source>
        <strain evidence="11 12">HS-AP3</strain>
    </source>
</reference>
<dbReference type="AlphaFoldDB" id="A0A0D6PAY0"/>
<accession>A0A0D6PAY0</accession>
<organism evidence="11 12">
    <name type="scientific">Acidisphaera rubrifaciens HS-AP3</name>
    <dbReference type="NCBI Taxonomy" id="1231350"/>
    <lineage>
        <taxon>Bacteria</taxon>
        <taxon>Pseudomonadati</taxon>
        <taxon>Pseudomonadota</taxon>
        <taxon>Alphaproteobacteria</taxon>
        <taxon>Acetobacterales</taxon>
        <taxon>Acetobacteraceae</taxon>
        <taxon>Acidisphaera</taxon>
    </lineage>
</organism>
<dbReference type="Gene3D" id="1.10.3720.10">
    <property type="entry name" value="MetI-like"/>
    <property type="match status" value="1"/>
</dbReference>
<evidence type="ECO:0000256" key="5">
    <source>
        <dbReference type="ARBA" id="ARBA00022692"/>
    </source>
</evidence>
<protein>
    <submittedName>
        <fullName evidence="11">ABC transporter putrescine permease</fullName>
    </submittedName>
</protein>
<comment type="similarity">
    <text evidence="2">Belongs to the binding-protein-dependent transport system permease family. CysTW subfamily.</text>
</comment>
<evidence type="ECO:0000313" key="12">
    <source>
        <dbReference type="Proteomes" id="UP000032680"/>
    </source>
</evidence>
<comment type="caution">
    <text evidence="11">The sequence shown here is derived from an EMBL/GenBank/DDBJ whole genome shotgun (WGS) entry which is preliminary data.</text>
</comment>
<evidence type="ECO:0000256" key="4">
    <source>
        <dbReference type="ARBA" id="ARBA00022475"/>
    </source>
</evidence>
<evidence type="ECO:0000256" key="2">
    <source>
        <dbReference type="ARBA" id="ARBA00007069"/>
    </source>
</evidence>
<evidence type="ECO:0000313" key="11">
    <source>
        <dbReference type="EMBL" id="GAN78353.1"/>
    </source>
</evidence>
<evidence type="ECO:0000256" key="9">
    <source>
        <dbReference type="SAM" id="SignalP"/>
    </source>
</evidence>
<dbReference type="EMBL" id="BANB01000779">
    <property type="protein sequence ID" value="GAN78353.1"/>
    <property type="molecule type" value="Genomic_DNA"/>
</dbReference>
<evidence type="ECO:0000256" key="6">
    <source>
        <dbReference type="ARBA" id="ARBA00022989"/>
    </source>
</evidence>
<name>A0A0D6PAY0_9PROT</name>
<feature type="transmembrane region" description="Helical" evidence="8">
    <location>
        <begin position="95"/>
        <end position="118"/>
    </location>
</feature>
<dbReference type="OrthoDB" id="7915284at2"/>
<evidence type="ECO:0000256" key="7">
    <source>
        <dbReference type="ARBA" id="ARBA00023136"/>
    </source>
</evidence>
<dbReference type="CDD" id="cd06261">
    <property type="entry name" value="TM_PBP2"/>
    <property type="match status" value="1"/>
</dbReference>
<feature type="signal peptide" evidence="9">
    <location>
        <begin position="1"/>
        <end position="33"/>
    </location>
</feature>
<keyword evidence="3 8" id="KW-0813">Transport</keyword>
<feature type="transmembrane region" description="Helical" evidence="8">
    <location>
        <begin position="243"/>
        <end position="264"/>
    </location>
</feature>
<dbReference type="Proteomes" id="UP000032680">
    <property type="component" value="Unassembled WGS sequence"/>
</dbReference>
<keyword evidence="4" id="KW-1003">Cell membrane</keyword>
<feature type="transmembrane region" description="Helical" evidence="8">
    <location>
        <begin position="144"/>
        <end position="166"/>
    </location>
</feature>
<feature type="domain" description="ABC transmembrane type-1" evidence="10">
    <location>
        <begin position="60"/>
        <end position="264"/>
    </location>
</feature>
<keyword evidence="6 8" id="KW-1133">Transmembrane helix</keyword>
<keyword evidence="12" id="KW-1185">Reference proteome</keyword>
<keyword evidence="9" id="KW-0732">Signal</keyword>
<dbReference type="InterPro" id="IPR000515">
    <property type="entry name" value="MetI-like"/>
</dbReference>
<dbReference type="PANTHER" id="PTHR42929:SF3">
    <property type="entry name" value="PUTRESCINE TRANSPORT SYSTEM PERMEASE PROTEIN POTH"/>
    <property type="match status" value="1"/>
</dbReference>
<feature type="transmembrane region" description="Helical" evidence="8">
    <location>
        <begin position="187"/>
        <end position="211"/>
    </location>
</feature>